<keyword evidence="2" id="KW-0808">Transferase</keyword>
<comment type="caution">
    <text evidence="2">The sequence shown here is derived from an EMBL/GenBank/DDBJ whole genome shotgun (WGS) entry which is preliminary data.</text>
</comment>
<protein>
    <submittedName>
        <fullName evidence="2">Diacylglycerol kinase family lipid kinase</fullName>
    </submittedName>
</protein>
<dbReference type="PANTHER" id="PTHR12358:SF54">
    <property type="entry name" value="SPHINGOSINE KINASE RELATED PROTEIN"/>
    <property type="match status" value="1"/>
</dbReference>
<dbReference type="PROSITE" id="PS50146">
    <property type="entry name" value="DAGK"/>
    <property type="match status" value="1"/>
</dbReference>
<dbReference type="InterPro" id="IPR017438">
    <property type="entry name" value="ATP-NAD_kinase_N"/>
</dbReference>
<dbReference type="Gene3D" id="3.40.50.10330">
    <property type="entry name" value="Probable inorganic polyphosphate/atp-NAD kinase, domain 1"/>
    <property type="match status" value="1"/>
</dbReference>
<dbReference type="PANTHER" id="PTHR12358">
    <property type="entry name" value="SPHINGOSINE KINASE"/>
    <property type="match status" value="1"/>
</dbReference>
<dbReference type="EMBL" id="DVLC01000135">
    <property type="protein sequence ID" value="HIT47696.1"/>
    <property type="molecule type" value="Genomic_DNA"/>
</dbReference>
<gene>
    <name evidence="2" type="ORF">IAC35_07570</name>
</gene>
<dbReference type="InterPro" id="IPR050187">
    <property type="entry name" value="Lipid_Phosphate_FormReg"/>
</dbReference>
<dbReference type="Proteomes" id="UP000886881">
    <property type="component" value="Unassembled WGS sequence"/>
</dbReference>
<feature type="domain" description="DAGKc" evidence="1">
    <location>
        <begin position="4"/>
        <end position="143"/>
    </location>
</feature>
<evidence type="ECO:0000259" key="1">
    <source>
        <dbReference type="PROSITE" id="PS50146"/>
    </source>
</evidence>
<proteinExistence type="predicted"/>
<reference evidence="2" key="2">
    <citation type="journal article" date="2021" name="PeerJ">
        <title>Extensive microbial diversity within the chicken gut microbiome revealed by metagenomics and culture.</title>
        <authorList>
            <person name="Gilroy R."/>
            <person name="Ravi A."/>
            <person name="Getino M."/>
            <person name="Pursley I."/>
            <person name="Horton D.L."/>
            <person name="Alikhan N.F."/>
            <person name="Baker D."/>
            <person name="Gharbi K."/>
            <person name="Hall N."/>
            <person name="Watson M."/>
            <person name="Adriaenssens E.M."/>
            <person name="Foster-Nyarko E."/>
            <person name="Jarju S."/>
            <person name="Secka A."/>
            <person name="Antonio M."/>
            <person name="Oren A."/>
            <person name="Chaudhuri R.R."/>
            <person name="La Ragione R."/>
            <person name="Hildebrand F."/>
            <person name="Pallen M.J."/>
        </authorList>
    </citation>
    <scope>NUCLEOTIDE SEQUENCE</scope>
    <source>
        <strain evidence="2">ChiHecec2B26-709</strain>
    </source>
</reference>
<name>A0A9D1KHF5_9BACT</name>
<dbReference type="SMART" id="SM00046">
    <property type="entry name" value="DAGKc"/>
    <property type="match status" value="1"/>
</dbReference>
<accession>A0A9D1KHF5</accession>
<feature type="non-terminal residue" evidence="2">
    <location>
        <position position="183"/>
    </location>
</feature>
<evidence type="ECO:0000313" key="2">
    <source>
        <dbReference type="EMBL" id="HIT47696.1"/>
    </source>
</evidence>
<sequence length="183" mass="20057">MTESKSDCYFFIVNPRAGSGKTMYEWLPAERRLKRLGIPCDIAMTDHKRHATALAQHAAAEGYRRIIAVGGDGSLHEVFNGICRWCAATGVPTEEFLIGVVPIGSGNDWIRSLGVPNDTTEVVNMIHRRSSGVMDVMRVKSSGGKTAYMANIGGVGFDSHVCKRVNTQKESGRRGRLIYLNSL</sequence>
<organism evidence="2 3">
    <name type="scientific">Candidatus Cryptobacteroides merdipullorum</name>
    <dbReference type="NCBI Taxonomy" id="2840771"/>
    <lineage>
        <taxon>Bacteria</taxon>
        <taxon>Pseudomonadati</taxon>
        <taxon>Bacteroidota</taxon>
        <taxon>Bacteroidia</taxon>
        <taxon>Bacteroidales</taxon>
        <taxon>Candidatus Cryptobacteroides</taxon>
    </lineage>
</organism>
<dbReference type="InterPro" id="IPR001206">
    <property type="entry name" value="Diacylglycerol_kinase_cat_dom"/>
</dbReference>
<dbReference type="InterPro" id="IPR016064">
    <property type="entry name" value="NAD/diacylglycerol_kinase_sf"/>
</dbReference>
<dbReference type="SUPFAM" id="SSF111331">
    <property type="entry name" value="NAD kinase/diacylglycerol kinase-like"/>
    <property type="match status" value="1"/>
</dbReference>
<reference evidence="2" key="1">
    <citation type="submission" date="2020-10" db="EMBL/GenBank/DDBJ databases">
        <authorList>
            <person name="Gilroy R."/>
        </authorList>
    </citation>
    <scope>NUCLEOTIDE SEQUENCE</scope>
    <source>
        <strain evidence="2">ChiHecec2B26-709</strain>
    </source>
</reference>
<dbReference type="GO" id="GO:0016301">
    <property type="term" value="F:kinase activity"/>
    <property type="evidence" value="ECO:0007669"/>
    <property type="project" value="UniProtKB-KW"/>
</dbReference>
<keyword evidence="2" id="KW-0418">Kinase</keyword>
<evidence type="ECO:0000313" key="3">
    <source>
        <dbReference type="Proteomes" id="UP000886881"/>
    </source>
</evidence>
<dbReference type="Pfam" id="PF00781">
    <property type="entry name" value="DAGK_cat"/>
    <property type="match status" value="1"/>
</dbReference>
<dbReference type="AlphaFoldDB" id="A0A9D1KHF5"/>